<dbReference type="InterPro" id="IPR034904">
    <property type="entry name" value="FSCA_dom_sf"/>
</dbReference>
<dbReference type="RefSeq" id="WP_183213217.1">
    <property type="nucleotide sequence ID" value="NZ_JACHOR010000003.1"/>
</dbReference>
<dbReference type="EMBL" id="JACHOR010000003">
    <property type="protein sequence ID" value="MBB5746222.1"/>
    <property type="molecule type" value="Genomic_DNA"/>
</dbReference>
<dbReference type="Proteomes" id="UP000545037">
    <property type="component" value="Unassembled WGS sequence"/>
</dbReference>
<name>A0A7W9CJA5_9CAUL</name>
<dbReference type="AlphaFoldDB" id="A0A7W9CJA5"/>
<comment type="similarity">
    <text evidence="1">Belongs to the NifU family.</text>
</comment>
<dbReference type="InterPro" id="IPR014824">
    <property type="entry name" value="Nfu/NifU_N"/>
</dbReference>
<dbReference type="GO" id="GO:0051536">
    <property type="term" value="F:iron-sulfur cluster binding"/>
    <property type="evidence" value="ECO:0007669"/>
    <property type="project" value="InterPro"/>
</dbReference>
<evidence type="ECO:0000259" key="2">
    <source>
        <dbReference type="SMART" id="SM00932"/>
    </source>
</evidence>
<dbReference type="Pfam" id="PF01106">
    <property type="entry name" value="NifU"/>
    <property type="match status" value="1"/>
</dbReference>
<protein>
    <submittedName>
        <fullName evidence="3">Fe-S cluster biogenesis protein NfuA</fullName>
    </submittedName>
</protein>
<dbReference type="InterPro" id="IPR001075">
    <property type="entry name" value="NIF_FeS_clus_asmbl_NifU_C"/>
</dbReference>
<dbReference type="SUPFAM" id="SSF110836">
    <property type="entry name" value="Hypothetical protein SAV1430"/>
    <property type="match status" value="1"/>
</dbReference>
<feature type="domain" description="Scaffold protein Nfu/NifU N-terminal" evidence="2">
    <location>
        <begin position="3"/>
        <end position="90"/>
    </location>
</feature>
<organism evidence="3 4">
    <name type="scientific">Brevundimonas variabilis</name>
    <dbReference type="NCBI Taxonomy" id="74312"/>
    <lineage>
        <taxon>Bacteria</taxon>
        <taxon>Pseudomonadati</taxon>
        <taxon>Pseudomonadota</taxon>
        <taxon>Alphaproteobacteria</taxon>
        <taxon>Caulobacterales</taxon>
        <taxon>Caulobacteraceae</taxon>
        <taxon>Brevundimonas</taxon>
    </lineage>
</organism>
<dbReference type="GO" id="GO:0005506">
    <property type="term" value="F:iron ion binding"/>
    <property type="evidence" value="ECO:0007669"/>
    <property type="project" value="InterPro"/>
</dbReference>
<evidence type="ECO:0000313" key="3">
    <source>
        <dbReference type="EMBL" id="MBB5746222.1"/>
    </source>
</evidence>
<dbReference type="InterPro" id="IPR036498">
    <property type="entry name" value="Nfu/NifU_N_sf"/>
</dbReference>
<reference evidence="3 4" key="1">
    <citation type="submission" date="2020-08" db="EMBL/GenBank/DDBJ databases">
        <title>Genomic Encyclopedia of Type Strains, Phase IV (KMG-IV): sequencing the most valuable type-strain genomes for metagenomic binning, comparative biology and taxonomic classification.</title>
        <authorList>
            <person name="Goeker M."/>
        </authorList>
    </citation>
    <scope>NUCLEOTIDE SEQUENCE [LARGE SCALE GENOMIC DNA]</scope>
    <source>
        <strain evidence="3 4">DSM 4737</strain>
    </source>
</reference>
<sequence>MFIQTEATPNPNVLKFLPGRDVSPTGAHEFRSIEEATRSPLAEALFQLEDVAGVFFGADYVSVTKAPHGLDWSEMRPGILSTIMDHFTSGSALIREGGAEAGHASAAEGDSEIVTEIKNLLDTRVRPAVAQDGGDILFDAFDEETGVLSLRMRGACAGCPSSAMTLKAGVEQMMRHYVPEVTRVEQTI</sequence>
<evidence type="ECO:0000256" key="1">
    <source>
        <dbReference type="ARBA" id="ARBA00006420"/>
    </source>
</evidence>
<accession>A0A7W9CJA5</accession>
<dbReference type="InterPro" id="IPR035433">
    <property type="entry name" value="NFU1-like"/>
</dbReference>
<dbReference type="SMART" id="SM00932">
    <property type="entry name" value="Nfu_N"/>
    <property type="match status" value="1"/>
</dbReference>
<proteinExistence type="inferred from homology"/>
<dbReference type="GO" id="GO:0016226">
    <property type="term" value="P:iron-sulfur cluster assembly"/>
    <property type="evidence" value="ECO:0007669"/>
    <property type="project" value="InterPro"/>
</dbReference>
<evidence type="ECO:0000313" key="4">
    <source>
        <dbReference type="Proteomes" id="UP000545037"/>
    </source>
</evidence>
<dbReference type="Gene3D" id="3.30.1370.70">
    <property type="entry name" value="Scaffold protein Nfu/NifU, N-terminal domain"/>
    <property type="match status" value="1"/>
</dbReference>
<dbReference type="PANTHER" id="PTHR11178:SF1">
    <property type="entry name" value="NFU1 IRON-SULFUR CLUSTER SCAFFOLD HOMOLOG, MITOCHONDRIAL"/>
    <property type="match status" value="1"/>
</dbReference>
<dbReference type="PIRSF" id="PIRSF036773">
    <property type="entry name" value="HIRIP5"/>
    <property type="match status" value="1"/>
</dbReference>
<dbReference type="PANTHER" id="PTHR11178">
    <property type="entry name" value="IRON-SULFUR CLUSTER SCAFFOLD PROTEIN NFU-RELATED"/>
    <property type="match status" value="1"/>
</dbReference>
<dbReference type="Gene3D" id="3.30.300.130">
    <property type="entry name" value="Fe-S cluster assembly (FSCA)"/>
    <property type="match status" value="1"/>
</dbReference>
<gene>
    <name evidence="3" type="ORF">GGR13_001826</name>
</gene>
<dbReference type="Pfam" id="PF08712">
    <property type="entry name" value="Nfu_N"/>
    <property type="match status" value="1"/>
</dbReference>
<dbReference type="SUPFAM" id="SSF117916">
    <property type="entry name" value="Fe-S cluster assembly (FSCA) domain-like"/>
    <property type="match status" value="1"/>
</dbReference>
<comment type="caution">
    <text evidence="3">The sequence shown here is derived from an EMBL/GenBank/DDBJ whole genome shotgun (WGS) entry which is preliminary data.</text>
</comment>
<keyword evidence="4" id="KW-1185">Reference proteome</keyword>